<dbReference type="Proteomes" id="UP000070544">
    <property type="component" value="Unassembled WGS sequence"/>
</dbReference>
<protein>
    <submittedName>
        <fullName evidence="2">Uncharacterized protein</fullName>
    </submittedName>
</protein>
<sequence length="230" mass="24814">MDFQSTRNVNFGQGVSQTRQALLELVFSSCTSGDDAGKQDPLDTAAGIPSTSATVARDAKSLMKYTTSPWSAVPANARPRTEPGNPAQRSPRHFRHSVPRAAAPPTQQDPSYHFNLDDFDPLSNTPEARGWSADGERFPHLHAATLLGALRPVNQYLEGSTSRNKRRIANGATDLKSPLLSAVAPLVDPTMRTFTQTMLPRLTSVTMRGVVSAKSPIILCRSSGGALFNQ</sequence>
<keyword evidence="3" id="KW-1185">Reference proteome</keyword>
<organism evidence="2 3">
    <name type="scientific">Gonapodya prolifera (strain JEL478)</name>
    <name type="common">Monoblepharis prolifera</name>
    <dbReference type="NCBI Taxonomy" id="1344416"/>
    <lineage>
        <taxon>Eukaryota</taxon>
        <taxon>Fungi</taxon>
        <taxon>Fungi incertae sedis</taxon>
        <taxon>Chytridiomycota</taxon>
        <taxon>Chytridiomycota incertae sedis</taxon>
        <taxon>Monoblepharidomycetes</taxon>
        <taxon>Monoblepharidales</taxon>
        <taxon>Gonapodyaceae</taxon>
        <taxon>Gonapodya</taxon>
    </lineage>
</organism>
<name>A0A139A264_GONPJ</name>
<proteinExistence type="predicted"/>
<feature type="region of interest" description="Disordered" evidence="1">
    <location>
        <begin position="70"/>
        <end position="112"/>
    </location>
</feature>
<evidence type="ECO:0000313" key="3">
    <source>
        <dbReference type="Proteomes" id="UP000070544"/>
    </source>
</evidence>
<feature type="region of interest" description="Disordered" evidence="1">
    <location>
        <begin position="32"/>
        <end position="52"/>
    </location>
</feature>
<accession>A0A139A264</accession>
<reference evidence="2 3" key="1">
    <citation type="journal article" date="2015" name="Genome Biol. Evol.">
        <title>Phylogenomic analyses indicate that early fungi evolved digesting cell walls of algal ancestors of land plants.</title>
        <authorList>
            <person name="Chang Y."/>
            <person name="Wang S."/>
            <person name="Sekimoto S."/>
            <person name="Aerts A.L."/>
            <person name="Choi C."/>
            <person name="Clum A."/>
            <person name="LaButti K.M."/>
            <person name="Lindquist E.A."/>
            <person name="Yee Ngan C."/>
            <person name="Ohm R.A."/>
            <person name="Salamov A.A."/>
            <person name="Grigoriev I.V."/>
            <person name="Spatafora J.W."/>
            <person name="Berbee M.L."/>
        </authorList>
    </citation>
    <scope>NUCLEOTIDE SEQUENCE [LARGE SCALE GENOMIC DNA]</scope>
    <source>
        <strain evidence="2 3">JEL478</strain>
    </source>
</reference>
<evidence type="ECO:0000256" key="1">
    <source>
        <dbReference type="SAM" id="MobiDB-lite"/>
    </source>
</evidence>
<dbReference type="EMBL" id="KQ965812">
    <property type="protein sequence ID" value="KXS10867.1"/>
    <property type="molecule type" value="Genomic_DNA"/>
</dbReference>
<dbReference type="AlphaFoldDB" id="A0A139A264"/>
<gene>
    <name evidence="2" type="ORF">M427DRAFT_36472</name>
</gene>
<evidence type="ECO:0000313" key="2">
    <source>
        <dbReference type="EMBL" id="KXS10867.1"/>
    </source>
</evidence>